<feature type="compositionally biased region" description="Basic residues" evidence="1">
    <location>
        <begin position="257"/>
        <end position="266"/>
    </location>
</feature>
<organism evidence="3 4">
    <name type="scientific">Cordylochernes scorpioides</name>
    <dbReference type="NCBI Taxonomy" id="51811"/>
    <lineage>
        <taxon>Eukaryota</taxon>
        <taxon>Metazoa</taxon>
        <taxon>Ecdysozoa</taxon>
        <taxon>Arthropoda</taxon>
        <taxon>Chelicerata</taxon>
        <taxon>Arachnida</taxon>
        <taxon>Pseudoscorpiones</taxon>
        <taxon>Cheliferoidea</taxon>
        <taxon>Chernetidae</taxon>
        <taxon>Cordylochernes</taxon>
    </lineage>
</organism>
<dbReference type="InterPro" id="IPR000305">
    <property type="entry name" value="GIY-YIG_endonuc"/>
</dbReference>
<keyword evidence="4" id="KW-1185">Reference proteome</keyword>
<dbReference type="PROSITE" id="PS50164">
    <property type="entry name" value="GIY_YIG"/>
    <property type="match status" value="1"/>
</dbReference>
<dbReference type="Proteomes" id="UP001235939">
    <property type="component" value="Chromosome 01"/>
</dbReference>
<reference evidence="3 4" key="1">
    <citation type="submission" date="2022-01" db="EMBL/GenBank/DDBJ databases">
        <title>A chromosomal length assembly of Cordylochernes scorpioides.</title>
        <authorList>
            <person name="Zeh D."/>
            <person name="Zeh J."/>
        </authorList>
    </citation>
    <scope>NUCLEOTIDE SEQUENCE [LARGE SCALE GENOMIC DNA]</scope>
    <source>
        <strain evidence="3">IN4F17</strain>
        <tissue evidence="3">Whole Body</tissue>
    </source>
</reference>
<feature type="compositionally biased region" description="Basic and acidic residues" evidence="1">
    <location>
        <begin position="247"/>
        <end position="256"/>
    </location>
</feature>
<dbReference type="InterPro" id="IPR035901">
    <property type="entry name" value="GIY-YIG_endonuc_sf"/>
</dbReference>
<gene>
    <name evidence="3" type="ORF">LAZ67_1003860</name>
</gene>
<name>A0ABY6JX56_9ARAC</name>
<dbReference type="Gene3D" id="3.40.1440.10">
    <property type="entry name" value="GIY-YIG endonuclease"/>
    <property type="match status" value="1"/>
</dbReference>
<dbReference type="SUPFAM" id="SSF82771">
    <property type="entry name" value="GIY-YIG endonuclease"/>
    <property type="match status" value="1"/>
</dbReference>
<feature type="compositionally biased region" description="Basic and acidic residues" evidence="1">
    <location>
        <begin position="164"/>
        <end position="176"/>
    </location>
</feature>
<dbReference type="EMBL" id="CP092863">
    <property type="protein sequence ID" value="UYV61214.1"/>
    <property type="molecule type" value="Genomic_DNA"/>
</dbReference>
<dbReference type="Pfam" id="PF01541">
    <property type="entry name" value="GIY-YIG"/>
    <property type="match status" value="1"/>
</dbReference>
<evidence type="ECO:0000313" key="3">
    <source>
        <dbReference type="EMBL" id="UYV61214.1"/>
    </source>
</evidence>
<sequence length="286" mass="33228">MTMISLRFSLRITAKTSSIYRPQILIPSIKIAFLSTDAITMAKREFLTRNRIMKDNIGTSKPSNVIYGIKCTQCDKIYVGETGRNLETRIKEHQQGLMGRRALSKIGEHALYSGHRPDWNDIEIFHRNIKFKKERLFLEGTKSRSTKIPTELKSRPTKIPTEQNPDRTKIPTELKSRQNKIPTDQNPDRPKFRQTKIPTELKSRQNKIPTELKSRPTKIPTELKSRQNKIPTEQNPDRLKSQQNKIPTDKNPDKTKSRQNKIRKTKISTDQNLATEKKKNLNKFSI</sequence>
<evidence type="ECO:0000259" key="2">
    <source>
        <dbReference type="PROSITE" id="PS50164"/>
    </source>
</evidence>
<accession>A0ABY6JX56</accession>
<evidence type="ECO:0000256" key="1">
    <source>
        <dbReference type="SAM" id="MobiDB-lite"/>
    </source>
</evidence>
<feature type="region of interest" description="Disordered" evidence="1">
    <location>
        <begin position="142"/>
        <end position="286"/>
    </location>
</feature>
<proteinExistence type="predicted"/>
<feature type="domain" description="GIY-YIG" evidence="2">
    <location>
        <begin position="62"/>
        <end position="139"/>
    </location>
</feature>
<protein>
    <recommendedName>
        <fullName evidence="2">GIY-YIG domain-containing protein</fullName>
    </recommendedName>
</protein>
<evidence type="ECO:0000313" key="4">
    <source>
        <dbReference type="Proteomes" id="UP001235939"/>
    </source>
</evidence>